<dbReference type="PROSITE" id="PS51257">
    <property type="entry name" value="PROKAR_LIPOPROTEIN"/>
    <property type="match status" value="1"/>
</dbReference>
<dbReference type="EMBL" id="WMBQ01000002">
    <property type="protein sequence ID" value="MTD96104.1"/>
    <property type="molecule type" value="Genomic_DNA"/>
</dbReference>
<evidence type="ECO:0000313" key="3">
    <source>
        <dbReference type="Proteomes" id="UP000440694"/>
    </source>
</evidence>
<evidence type="ECO:0000313" key="2">
    <source>
        <dbReference type="EMBL" id="MTD96104.1"/>
    </source>
</evidence>
<dbReference type="Proteomes" id="UP000440694">
    <property type="component" value="Unassembled WGS sequence"/>
</dbReference>
<gene>
    <name evidence="2" type="ORF">GIW81_17330</name>
</gene>
<accession>A0A6I3KLU7</accession>
<dbReference type="AlphaFoldDB" id="A0A6I3KLU7"/>
<comment type="caution">
    <text evidence="2">The sequence shown here is derived from an EMBL/GenBank/DDBJ whole genome shotgun (WGS) entry which is preliminary data.</text>
</comment>
<keyword evidence="3" id="KW-1185">Reference proteome</keyword>
<feature type="signal peptide" evidence="1">
    <location>
        <begin position="1"/>
        <end position="24"/>
    </location>
</feature>
<feature type="chain" id="PRO_5026264314" evidence="1">
    <location>
        <begin position="25"/>
        <end position="170"/>
    </location>
</feature>
<dbReference type="RefSeq" id="WP_154740566.1">
    <property type="nucleotide sequence ID" value="NZ_WMBQ01000002.1"/>
</dbReference>
<organism evidence="2 3">
    <name type="scientific">Hyphomicrobium album</name>
    <dbReference type="NCBI Taxonomy" id="2665159"/>
    <lineage>
        <taxon>Bacteria</taxon>
        <taxon>Pseudomonadati</taxon>
        <taxon>Pseudomonadota</taxon>
        <taxon>Alphaproteobacteria</taxon>
        <taxon>Hyphomicrobiales</taxon>
        <taxon>Hyphomicrobiaceae</taxon>
        <taxon>Hyphomicrobium</taxon>
    </lineage>
</organism>
<reference evidence="2 3" key="1">
    <citation type="submission" date="2019-11" db="EMBL/GenBank/DDBJ databases">
        <title>Identification of a novel strain.</title>
        <authorList>
            <person name="Xu Q."/>
            <person name="Wang G."/>
        </authorList>
    </citation>
    <scope>NUCLEOTIDE SEQUENCE [LARGE SCALE GENOMIC DNA]</scope>
    <source>
        <strain evidence="3">xq</strain>
    </source>
</reference>
<name>A0A6I3KLU7_9HYPH</name>
<evidence type="ECO:0000256" key="1">
    <source>
        <dbReference type="SAM" id="SignalP"/>
    </source>
</evidence>
<sequence length="170" mass="18002">MTRTILATAALLAATTLATTGAQACISCEYVPEVVRSSSTLPHTGHYYAAEPYQKKRTIKAAIVDRPSLRAAKVAKQAKFAKAEPEKSAKAEPVNVAKAETVEKKVEKKAEKTIAKVETENSSVTLASNADVATNAKAPVEQTTTTTAAKPTDCKKFFASVGMTLTVPCE</sequence>
<keyword evidence="1" id="KW-0732">Signal</keyword>
<protein>
    <submittedName>
        <fullName evidence="2">Uncharacterized protein</fullName>
    </submittedName>
</protein>
<proteinExistence type="predicted"/>